<dbReference type="EMBL" id="AEWJ01000038">
    <property type="protein sequence ID" value="EGD58895.1"/>
    <property type="molecule type" value="Genomic_DNA"/>
</dbReference>
<dbReference type="AlphaFoldDB" id="F1Z985"/>
<comment type="caution">
    <text evidence="2">The sequence shown here is derived from an EMBL/GenBank/DDBJ whole genome shotgun (WGS) entry which is preliminary data.</text>
</comment>
<evidence type="ECO:0000313" key="2">
    <source>
        <dbReference type="EMBL" id="EGD58895.1"/>
    </source>
</evidence>
<feature type="transmembrane region" description="Helical" evidence="1">
    <location>
        <begin position="44"/>
        <end position="66"/>
    </location>
</feature>
<keyword evidence="1" id="KW-1133">Transmembrane helix</keyword>
<organism evidence="2 3">
    <name type="scientific">Novosphingobium nitrogenifigens DSM 19370</name>
    <dbReference type="NCBI Taxonomy" id="983920"/>
    <lineage>
        <taxon>Bacteria</taxon>
        <taxon>Pseudomonadati</taxon>
        <taxon>Pseudomonadota</taxon>
        <taxon>Alphaproteobacteria</taxon>
        <taxon>Sphingomonadales</taxon>
        <taxon>Sphingomonadaceae</taxon>
        <taxon>Novosphingobium</taxon>
    </lineage>
</organism>
<protein>
    <submittedName>
        <fullName evidence="2">Uncharacterized protein</fullName>
    </submittedName>
</protein>
<dbReference type="InParanoid" id="F1Z985"/>
<name>F1Z985_9SPHN</name>
<evidence type="ECO:0000313" key="3">
    <source>
        <dbReference type="Proteomes" id="UP000004728"/>
    </source>
</evidence>
<accession>F1Z985</accession>
<keyword evidence="3" id="KW-1185">Reference proteome</keyword>
<evidence type="ECO:0000256" key="1">
    <source>
        <dbReference type="SAM" id="Phobius"/>
    </source>
</evidence>
<dbReference type="Proteomes" id="UP000004728">
    <property type="component" value="Unassembled WGS sequence"/>
</dbReference>
<sequence length="70" mass="7604">MDLPAFFAIHPFLAIGIVAALVAFGAALRDWMNTRRRDLDKVSLISWGMVSTLALILAIVCFAVSLRSGI</sequence>
<keyword evidence="1" id="KW-0812">Transmembrane</keyword>
<dbReference type="HOGENOM" id="CLU_2753890_0_0_5"/>
<feature type="transmembrane region" description="Helical" evidence="1">
    <location>
        <begin position="12"/>
        <end position="32"/>
    </location>
</feature>
<gene>
    <name evidence="2" type="ORF">Y88_0956</name>
</gene>
<proteinExistence type="predicted"/>
<dbReference type="OrthoDB" id="9973676at2"/>
<dbReference type="RefSeq" id="WP_008065964.1">
    <property type="nucleotide sequence ID" value="NZ_AQWK01000001.1"/>
</dbReference>
<keyword evidence="1" id="KW-0472">Membrane</keyword>
<reference evidence="2 3" key="1">
    <citation type="journal article" date="2012" name="J. Bacteriol.">
        <title>Draft Genome Sequence of Novosphingobium nitrogenifigens Y88T.</title>
        <authorList>
            <person name="Strabala T.J."/>
            <person name="Macdonald L."/>
            <person name="Liu V."/>
            <person name="Smit A.M."/>
        </authorList>
    </citation>
    <scope>NUCLEOTIDE SEQUENCE [LARGE SCALE GENOMIC DNA]</scope>
    <source>
        <strain evidence="2 3">DSM 19370</strain>
    </source>
</reference>